<dbReference type="AlphaFoldDB" id="A0A437LWF3"/>
<evidence type="ECO:0000313" key="2">
    <source>
        <dbReference type="Proteomes" id="UP000282971"/>
    </source>
</evidence>
<dbReference type="SUPFAM" id="SSF55961">
    <property type="entry name" value="Bet v1-like"/>
    <property type="match status" value="1"/>
</dbReference>
<protein>
    <submittedName>
        <fullName evidence="1">SRPBCC family protein</fullName>
    </submittedName>
</protein>
<organism evidence="1 2">
    <name type="scientific">Sphingomonas crocodyli</name>
    <dbReference type="NCBI Taxonomy" id="1979270"/>
    <lineage>
        <taxon>Bacteria</taxon>
        <taxon>Pseudomonadati</taxon>
        <taxon>Pseudomonadota</taxon>
        <taxon>Alphaproteobacteria</taxon>
        <taxon>Sphingomonadales</taxon>
        <taxon>Sphingomonadaceae</taxon>
        <taxon>Sphingomonas</taxon>
    </lineage>
</organism>
<dbReference type="Gene3D" id="3.30.530.20">
    <property type="match status" value="1"/>
</dbReference>
<dbReference type="EMBL" id="SACN01000004">
    <property type="protein sequence ID" value="RVT89728.1"/>
    <property type="molecule type" value="Genomic_DNA"/>
</dbReference>
<proteinExistence type="predicted"/>
<comment type="caution">
    <text evidence="1">The sequence shown here is derived from an EMBL/GenBank/DDBJ whole genome shotgun (WGS) entry which is preliminary data.</text>
</comment>
<accession>A0A437LWF3</accession>
<gene>
    <name evidence="1" type="ORF">EOD43_20310</name>
</gene>
<name>A0A437LWF3_9SPHN</name>
<reference evidence="1 2" key="1">
    <citation type="submission" date="2019-01" db="EMBL/GenBank/DDBJ databases">
        <authorList>
            <person name="Chen W.-M."/>
        </authorList>
    </citation>
    <scope>NUCLEOTIDE SEQUENCE [LARGE SCALE GENOMIC DNA]</scope>
    <source>
        <strain evidence="1 2">CCP-7</strain>
    </source>
</reference>
<sequence>MLPVRIITRSIACPFESAYDRAHRPEFFSEWAAGLASSLHREGDAWIAQTPTGAAEVRFSPRNDFGVLDHHVLLPDGQDIYIPLRMIANGEGTEVSLWLFRQPEMDDAMFERDTTMVEKDLDTLKALLEG</sequence>
<dbReference type="RefSeq" id="WP_127745892.1">
    <property type="nucleotide sequence ID" value="NZ_SACN01000004.1"/>
</dbReference>
<dbReference type="Proteomes" id="UP000282971">
    <property type="component" value="Unassembled WGS sequence"/>
</dbReference>
<dbReference type="OrthoDB" id="880456at2"/>
<dbReference type="InterPro" id="IPR023393">
    <property type="entry name" value="START-like_dom_sf"/>
</dbReference>
<evidence type="ECO:0000313" key="1">
    <source>
        <dbReference type="EMBL" id="RVT89728.1"/>
    </source>
</evidence>
<keyword evidence="2" id="KW-1185">Reference proteome</keyword>